<reference evidence="7" key="1">
    <citation type="submission" date="2016-06" db="EMBL/GenBank/DDBJ databases">
        <authorList>
            <person name="Varghese N."/>
            <person name="Submissions Spin"/>
        </authorList>
    </citation>
    <scope>NUCLEOTIDE SEQUENCE [LARGE SCALE GENOMIC DNA]</scope>
    <source>
        <strain evidence="7">DSM 44983</strain>
    </source>
</reference>
<keyword evidence="4" id="KW-1133">Transmembrane helix</keyword>
<sequence length="273" mass="27567">MPEGVRAAPVSTPDTSPISDRYPDPGGKSLSVFFVRRVAAILAVVPVLRAAVARYAVPPGVADRAGCPGCGAPVGLDRPLPALGPTARCPRCRGRIGAAPFAVEALSLLAVAVLVLVDGAVAERVALAWWLGCAVPLVLVDIAVHRLPDRLTWPAAAGTWALLGVAALAGAGAGPWLRAVTAGAALGLAFAATTLLLGRRGFGLGDAKLALGVGALLGWQGWGVLVTGLVLTFLLSALVSVALLATRRVGWSSHLPFGPFLVAGTCAALLLPA</sequence>
<dbReference type="PRINTS" id="PR00864">
    <property type="entry name" value="PREPILNPTASE"/>
</dbReference>
<feature type="transmembrane region" description="Helical" evidence="4">
    <location>
        <begin position="127"/>
        <end position="144"/>
    </location>
</feature>
<gene>
    <name evidence="6" type="ORF">GA0070623_3489</name>
</gene>
<evidence type="ECO:0000256" key="2">
    <source>
        <dbReference type="RuleBase" id="RU003793"/>
    </source>
</evidence>
<dbReference type="OrthoDB" id="3388265at2"/>
<feature type="transmembrane region" description="Helical" evidence="4">
    <location>
        <begin position="209"/>
        <end position="239"/>
    </location>
</feature>
<evidence type="ECO:0000256" key="1">
    <source>
        <dbReference type="ARBA" id="ARBA00005801"/>
    </source>
</evidence>
<name>A0A1C5JIQ6_9ACTN</name>
<feature type="transmembrane region" description="Helical" evidence="4">
    <location>
        <begin position="251"/>
        <end position="271"/>
    </location>
</feature>
<dbReference type="AlphaFoldDB" id="A0A1C5JIQ6"/>
<feature type="region of interest" description="Disordered" evidence="3">
    <location>
        <begin position="1"/>
        <end position="23"/>
    </location>
</feature>
<dbReference type="EMBL" id="LT607752">
    <property type="protein sequence ID" value="SCG70109.1"/>
    <property type="molecule type" value="Genomic_DNA"/>
</dbReference>
<dbReference type="Pfam" id="PF01478">
    <property type="entry name" value="Peptidase_A24"/>
    <property type="match status" value="1"/>
</dbReference>
<evidence type="ECO:0000313" key="6">
    <source>
        <dbReference type="EMBL" id="SCG70109.1"/>
    </source>
</evidence>
<keyword evidence="6" id="KW-0489">Methyltransferase</keyword>
<feature type="transmembrane region" description="Helical" evidence="4">
    <location>
        <begin position="101"/>
        <end position="121"/>
    </location>
</feature>
<keyword evidence="4" id="KW-0472">Membrane</keyword>
<dbReference type="Proteomes" id="UP000198226">
    <property type="component" value="Chromosome I"/>
</dbReference>
<feature type="transmembrane region" description="Helical" evidence="4">
    <location>
        <begin position="176"/>
        <end position="197"/>
    </location>
</feature>
<dbReference type="GO" id="GO:0032259">
    <property type="term" value="P:methylation"/>
    <property type="evidence" value="ECO:0007669"/>
    <property type="project" value="UniProtKB-KW"/>
</dbReference>
<keyword evidence="7" id="KW-1185">Reference proteome</keyword>
<dbReference type="Gene3D" id="1.20.120.1220">
    <property type="match status" value="1"/>
</dbReference>
<dbReference type="GO" id="GO:0004190">
    <property type="term" value="F:aspartic-type endopeptidase activity"/>
    <property type="evidence" value="ECO:0007669"/>
    <property type="project" value="InterPro"/>
</dbReference>
<dbReference type="GO" id="GO:0005886">
    <property type="term" value="C:plasma membrane"/>
    <property type="evidence" value="ECO:0007669"/>
    <property type="project" value="TreeGrafter"/>
</dbReference>
<dbReference type="PANTHER" id="PTHR30487">
    <property type="entry name" value="TYPE 4 PREPILIN-LIKE PROTEINS LEADER PEPTIDE-PROCESSING ENZYME"/>
    <property type="match status" value="1"/>
</dbReference>
<comment type="similarity">
    <text evidence="1 2">Belongs to the peptidase A24 family.</text>
</comment>
<dbReference type="InterPro" id="IPR014032">
    <property type="entry name" value="Peptidase_A24A_bac"/>
</dbReference>
<accession>A0A1C5JIQ6</accession>
<dbReference type="PANTHER" id="PTHR30487:SF0">
    <property type="entry name" value="PREPILIN LEADER PEPTIDASE_N-METHYLTRANSFERASE-RELATED"/>
    <property type="match status" value="1"/>
</dbReference>
<organism evidence="6 7">
    <name type="scientific">Micromonospora rifamycinica</name>
    <dbReference type="NCBI Taxonomy" id="291594"/>
    <lineage>
        <taxon>Bacteria</taxon>
        <taxon>Bacillati</taxon>
        <taxon>Actinomycetota</taxon>
        <taxon>Actinomycetes</taxon>
        <taxon>Micromonosporales</taxon>
        <taxon>Micromonosporaceae</taxon>
        <taxon>Micromonospora</taxon>
    </lineage>
</organism>
<keyword evidence="4" id="KW-0812">Transmembrane</keyword>
<feature type="domain" description="Prepilin type IV endopeptidase peptidase" evidence="5">
    <location>
        <begin position="128"/>
        <end position="241"/>
    </location>
</feature>
<evidence type="ECO:0000256" key="4">
    <source>
        <dbReference type="SAM" id="Phobius"/>
    </source>
</evidence>
<feature type="transmembrane region" description="Helical" evidence="4">
    <location>
        <begin position="151"/>
        <end position="170"/>
    </location>
</feature>
<evidence type="ECO:0000256" key="3">
    <source>
        <dbReference type="SAM" id="MobiDB-lite"/>
    </source>
</evidence>
<keyword evidence="6" id="KW-0808">Transferase</keyword>
<dbReference type="GO" id="GO:0006465">
    <property type="term" value="P:signal peptide processing"/>
    <property type="evidence" value="ECO:0007669"/>
    <property type="project" value="TreeGrafter"/>
</dbReference>
<dbReference type="InterPro" id="IPR000045">
    <property type="entry name" value="Prepilin_IV_endopep_pep"/>
</dbReference>
<protein>
    <submittedName>
        <fullName evidence="6">Leader peptidase (Prepilin peptidase) / N-methyltransferase</fullName>
    </submittedName>
</protein>
<evidence type="ECO:0000313" key="7">
    <source>
        <dbReference type="Proteomes" id="UP000198226"/>
    </source>
</evidence>
<proteinExistence type="inferred from homology"/>
<evidence type="ECO:0000259" key="5">
    <source>
        <dbReference type="Pfam" id="PF01478"/>
    </source>
</evidence>
<dbReference type="GO" id="GO:0008168">
    <property type="term" value="F:methyltransferase activity"/>
    <property type="evidence" value="ECO:0007669"/>
    <property type="project" value="UniProtKB-KW"/>
</dbReference>
<dbReference type="InterPro" id="IPR050882">
    <property type="entry name" value="Prepilin_peptidase/N-MTase"/>
</dbReference>